<accession>A0ABP0W4X5</accession>
<protein>
    <submittedName>
        <fullName evidence="4">Uncharacterized protein</fullName>
    </submittedName>
</protein>
<dbReference type="EMBL" id="OZ020109">
    <property type="protein sequence ID" value="CAK9261829.1"/>
    <property type="molecule type" value="Genomic_DNA"/>
</dbReference>
<dbReference type="Proteomes" id="UP001497444">
    <property type="component" value="Chromosome 14"/>
</dbReference>
<keyword evidence="5" id="KW-1185">Reference proteome</keyword>
<sequence length="77" mass="7990">MILWNLVLGMGNDGAAGLVLASGAKARALGLHVIAKLRGYADAEQAPELFTMSPALAIPKAIASAGFEQSQVNFYDS</sequence>
<dbReference type="PANTHER" id="PTHR18919:SF161">
    <property type="entry name" value="ACETYL-COA ACETYLTRANSFERASE 2"/>
    <property type="match status" value="1"/>
</dbReference>
<organism evidence="4 5">
    <name type="scientific">Sphagnum jensenii</name>
    <dbReference type="NCBI Taxonomy" id="128206"/>
    <lineage>
        <taxon>Eukaryota</taxon>
        <taxon>Viridiplantae</taxon>
        <taxon>Streptophyta</taxon>
        <taxon>Embryophyta</taxon>
        <taxon>Bryophyta</taxon>
        <taxon>Sphagnophytina</taxon>
        <taxon>Sphagnopsida</taxon>
        <taxon>Sphagnales</taxon>
        <taxon>Sphagnaceae</taxon>
        <taxon>Sphagnum</taxon>
    </lineage>
</organism>
<dbReference type="PANTHER" id="PTHR18919">
    <property type="entry name" value="ACETYL-COA C-ACYLTRANSFERASE"/>
    <property type="match status" value="1"/>
</dbReference>
<evidence type="ECO:0000256" key="1">
    <source>
        <dbReference type="ARBA" id="ARBA00010982"/>
    </source>
</evidence>
<dbReference type="SUPFAM" id="SSF53901">
    <property type="entry name" value="Thiolase-like"/>
    <property type="match status" value="1"/>
</dbReference>
<keyword evidence="2" id="KW-0808">Transferase</keyword>
<gene>
    <name evidence="4" type="ORF">CSSPJE1EN1_LOCUS7307</name>
</gene>
<reference evidence="4" key="1">
    <citation type="submission" date="2024-02" db="EMBL/GenBank/DDBJ databases">
        <authorList>
            <consortium name="ELIXIR-Norway"/>
            <consortium name="Elixir Norway"/>
        </authorList>
    </citation>
    <scope>NUCLEOTIDE SEQUENCE</scope>
</reference>
<proteinExistence type="inferred from homology"/>
<evidence type="ECO:0000313" key="4">
    <source>
        <dbReference type="EMBL" id="CAK9261829.1"/>
    </source>
</evidence>
<keyword evidence="3" id="KW-0012">Acyltransferase</keyword>
<name>A0ABP0W4X5_9BRYO</name>
<evidence type="ECO:0000313" key="5">
    <source>
        <dbReference type="Proteomes" id="UP001497444"/>
    </source>
</evidence>
<evidence type="ECO:0000256" key="2">
    <source>
        <dbReference type="ARBA" id="ARBA00022679"/>
    </source>
</evidence>
<dbReference type="Gene3D" id="3.40.47.10">
    <property type="match status" value="1"/>
</dbReference>
<evidence type="ECO:0000256" key="3">
    <source>
        <dbReference type="ARBA" id="ARBA00023315"/>
    </source>
</evidence>
<comment type="similarity">
    <text evidence="1">Belongs to the thiolase-like superfamily. Thiolase family.</text>
</comment>
<dbReference type="InterPro" id="IPR016039">
    <property type="entry name" value="Thiolase-like"/>
</dbReference>